<proteinExistence type="predicted"/>
<feature type="compositionally biased region" description="Pro residues" evidence="1">
    <location>
        <begin position="26"/>
        <end position="37"/>
    </location>
</feature>
<evidence type="ECO:0008006" key="5">
    <source>
        <dbReference type="Google" id="ProtNLM"/>
    </source>
</evidence>
<evidence type="ECO:0000256" key="1">
    <source>
        <dbReference type="SAM" id="MobiDB-lite"/>
    </source>
</evidence>
<dbReference type="EMBL" id="JJMG01000162">
    <property type="protein sequence ID" value="KEG40179.1"/>
    <property type="molecule type" value="Genomic_DNA"/>
</dbReference>
<keyword evidence="4" id="KW-1185">Reference proteome</keyword>
<keyword evidence="2" id="KW-0732">Signal</keyword>
<feature type="chain" id="PRO_5045320306" description="Lipoprotein" evidence="2">
    <location>
        <begin position="26"/>
        <end position="174"/>
    </location>
</feature>
<protein>
    <recommendedName>
        <fullName evidence="5">Lipoprotein</fullName>
    </recommendedName>
</protein>
<evidence type="ECO:0000256" key="2">
    <source>
        <dbReference type="SAM" id="SignalP"/>
    </source>
</evidence>
<gene>
    <name evidence="3" type="ORF">DJ64_10720</name>
</gene>
<feature type="signal peptide" evidence="2">
    <location>
        <begin position="1"/>
        <end position="25"/>
    </location>
</feature>
<feature type="region of interest" description="Disordered" evidence="1">
    <location>
        <begin position="147"/>
        <end position="174"/>
    </location>
</feature>
<dbReference type="Proteomes" id="UP000027632">
    <property type="component" value="Unassembled WGS sequence"/>
</dbReference>
<reference evidence="3 4" key="1">
    <citation type="submission" date="2014-04" db="EMBL/GenBank/DDBJ databases">
        <title>Draft genome sequence of the novel Streptomyces griseorubens JSD-1 playing a role in carbon and nitrogen cycle.</title>
        <authorList>
            <consortium name="Shanghai Jiao Tong University"/>
            <person name="Feng H."/>
            <person name="Sun Y."/>
            <person name="Zhi Y."/>
            <person name="Mao L."/>
            <person name="Luo Y."/>
            <person name="Wei X."/>
            <person name="Zhou P."/>
        </authorList>
    </citation>
    <scope>NUCLEOTIDE SEQUENCE [LARGE SCALE GENOMIC DNA]</scope>
    <source>
        <strain evidence="3 4">JSD-1</strain>
    </source>
</reference>
<feature type="region of interest" description="Disordered" evidence="1">
    <location>
        <begin position="22"/>
        <end position="71"/>
    </location>
</feature>
<dbReference type="RefSeq" id="WP_051747681.1">
    <property type="nucleotide sequence ID" value="NZ_KL503830.1"/>
</dbReference>
<sequence>MSHARGAAVLLLLTAAVGCTSEAAAPEPPASSPPASSPPASATAGVSPDPLPSDTVAPPRVDGRAGAYGPARDSAVFSYDAAGAREDSIRFSFRCQGSGTLKVRVPVLHANFPVQCDRGDLPERGVDFAVPAARLAGTVHVTAPPGVTWAGSVGRGEAEEEDPSIWQRGPGEGS</sequence>
<evidence type="ECO:0000313" key="4">
    <source>
        <dbReference type="Proteomes" id="UP000027632"/>
    </source>
</evidence>
<evidence type="ECO:0000313" key="3">
    <source>
        <dbReference type="EMBL" id="KEG40179.1"/>
    </source>
</evidence>
<dbReference type="PROSITE" id="PS51257">
    <property type="entry name" value="PROKAR_LIPOPROTEIN"/>
    <property type="match status" value="1"/>
</dbReference>
<comment type="caution">
    <text evidence="3">The sequence shown here is derived from an EMBL/GenBank/DDBJ whole genome shotgun (WGS) entry which is preliminary data.</text>
</comment>
<organism evidence="3 4">
    <name type="scientific">Streptomyces griseorubens</name>
    <dbReference type="NCBI Taxonomy" id="66897"/>
    <lineage>
        <taxon>Bacteria</taxon>
        <taxon>Bacillati</taxon>
        <taxon>Actinomycetota</taxon>
        <taxon>Actinomycetes</taxon>
        <taxon>Kitasatosporales</taxon>
        <taxon>Streptomycetaceae</taxon>
        <taxon>Streptomyces</taxon>
        <taxon>Streptomyces althioticus group</taxon>
    </lineage>
</organism>
<name>A0ABR4SYB2_9ACTN</name>
<accession>A0ABR4SYB2</accession>